<organism evidence="1 2">
    <name type="scientific">Gluconobacter vitians</name>
    <dbReference type="NCBI Taxonomy" id="2728102"/>
    <lineage>
        <taxon>Bacteria</taxon>
        <taxon>Pseudomonadati</taxon>
        <taxon>Pseudomonadota</taxon>
        <taxon>Alphaproteobacteria</taxon>
        <taxon>Acetobacterales</taxon>
        <taxon>Acetobacteraceae</taxon>
        <taxon>Gluconobacter</taxon>
    </lineage>
</organism>
<dbReference type="Proteomes" id="UP000623107">
    <property type="component" value="Unassembled WGS sequence"/>
</dbReference>
<keyword evidence="2" id="KW-1185">Reference proteome</keyword>
<gene>
    <name evidence="1" type="ORF">HKD24_15020</name>
</gene>
<evidence type="ECO:0000313" key="2">
    <source>
        <dbReference type="Proteomes" id="UP000623107"/>
    </source>
</evidence>
<reference evidence="1 2" key="2">
    <citation type="submission" date="2020-11" db="EMBL/GenBank/DDBJ databases">
        <title>Description of novel Gluconobacter species.</title>
        <authorList>
            <person name="Cleenwerck I."/>
            <person name="Cnockaert M."/>
            <person name="Borremans W."/>
            <person name="Wieme A.D."/>
            <person name="De Vuyst L."/>
            <person name="Vandamme P."/>
        </authorList>
    </citation>
    <scope>NUCLEOTIDE SEQUENCE [LARGE SCALE GENOMIC DNA]</scope>
    <source>
        <strain evidence="1 2">LMG 31484</strain>
    </source>
</reference>
<evidence type="ECO:0000313" key="1">
    <source>
        <dbReference type="EMBL" id="MBF0860481.1"/>
    </source>
</evidence>
<accession>A0ABR9Y973</accession>
<reference evidence="2" key="1">
    <citation type="submission" date="2020-04" db="EMBL/GenBank/DDBJ databases">
        <title>Description of novel Gluconacetobacter.</title>
        <authorList>
            <person name="Sombolestani A."/>
        </authorList>
    </citation>
    <scope>NUCLEOTIDE SEQUENCE [LARGE SCALE GENOMIC DNA]</scope>
    <source>
        <strain evidence="2">LMG 31484</strain>
    </source>
</reference>
<comment type="caution">
    <text evidence="1">The sequence shown here is derived from an EMBL/GenBank/DDBJ whole genome shotgun (WGS) entry which is preliminary data.</text>
</comment>
<sequence length="125" mass="14199">MFSPSNFTHSDIREAFPRLSSLGSGPLGEDADMYGDTLDEAIQEGASCHGLQFNLEAIKELQRLLSFTDEQIGQITHTWILLSIDVTADDTEATFKGRYLTYRAFWEAVLRAFENDPKVQEHRRT</sequence>
<proteinExistence type="predicted"/>
<name>A0ABR9Y973_9PROT</name>
<protein>
    <submittedName>
        <fullName evidence="1">Uncharacterized protein</fullName>
    </submittedName>
</protein>
<dbReference type="EMBL" id="JABCQG010000063">
    <property type="protein sequence ID" value="MBF0860481.1"/>
    <property type="molecule type" value="Genomic_DNA"/>
</dbReference>